<proteinExistence type="predicted"/>
<dbReference type="InParanoid" id="A0A059AYM5"/>
<evidence type="ECO:0000313" key="2">
    <source>
        <dbReference type="EMBL" id="KCW59082.1"/>
    </source>
</evidence>
<gene>
    <name evidence="2" type="ORF">EUGRSUZ_H01700</name>
</gene>
<dbReference type="InterPro" id="IPR046342">
    <property type="entry name" value="CBS_dom_sf"/>
</dbReference>
<protein>
    <recommendedName>
        <fullName evidence="3">CBS domain-containing protein</fullName>
    </recommendedName>
</protein>
<dbReference type="PANTHER" id="PTHR48108:SF6">
    <property type="entry name" value="CBS DOMAIN-CONTAINING PROTEIN CBSX1, CHLOROPLASTIC"/>
    <property type="match status" value="1"/>
</dbReference>
<evidence type="ECO:0008006" key="3">
    <source>
        <dbReference type="Google" id="ProtNLM"/>
    </source>
</evidence>
<dbReference type="Gramene" id="KCW59082">
    <property type="protein sequence ID" value="KCW59082"/>
    <property type="gene ID" value="EUGRSUZ_H01700"/>
</dbReference>
<sequence length="157" mass="16713">MDALLSPSLSPPLSRLRSAACPVHRPPPSVVPSAGPGLLLNPASVSANRASGPCKSPAVAAAAAGGALAANPVPPKSSVYTVGDFMTRKEDLHVVKPYTTVDEGISEYHVSGNFDEVRIFTHLVLSALEMLVENRITGFPVIDDDWKLVCFLFYPFR</sequence>
<dbReference type="EMBL" id="KK198760">
    <property type="protein sequence ID" value="KCW59082.1"/>
    <property type="molecule type" value="Genomic_DNA"/>
</dbReference>
<dbReference type="AlphaFoldDB" id="A0A059AYM5"/>
<dbReference type="STRING" id="71139.A0A059AYM5"/>
<reference evidence="2" key="1">
    <citation type="submission" date="2013-07" db="EMBL/GenBank/DDBJ databases">
        <title>The genome of Eucalyptus grandis.</title>
        <authorList>
            <person name="Schmutz J."/>
            <person name="Hayes R."/>
            <person name="Myburg A."/>
            <person name="Tuskan G."/>
            <person name="Grattapaglia D."/>
            <person name="Rokhsar D.S."/>
        </authorList>
    </citation>
    <scope>NUCLEOTIDE SEQUENCE</scope>
    <source>
        <tissue evidence="2">Leaf extractions</tissue>
    </source>
</reference>
<accession>A0A059AYM5</accession>
<name>A0A059AYM5_EUCGR</name>
<keyword evidence="1" id="KW-0677">Repeat</keyword>
<dbReference type="Gene3D" id="3.10.580.10">
    <property type="entry name" value="CBS-domain"/>
    <property type="match status" value="1"/>
</dbReference>
<dbReference type="PANTHER" id="PTHR48108">
    <property type="entry name" value="CBS DOMAIN-CONTAINING PROTEIN CBSX2, CHLOROPLASTIC"/>
    <property type="match status" value="1"/>
</dbReference>
<dbReference type="InterPro" id="IPR051462">
    <property type="entry name" value="CBS_domain-containing"/>
</dbReference>
<organism evidence="2">
    <name type="scientific">Eucalyptus grandis</name>
    <name type="common">Flooded gum</name>
    <dbReference type="NCBI Taxonomy" id="71139"/>
    <lineage>
        <taxon>Eukaryota</taxon>
        <taxon>Viridiplantae</taxon>
        <taxon>Streptophyta</taxon>
        <taxon>Embryophyta</taxon>
        <taxon>Tracheophyta</taxon>
        <taxon>Spermatophyta</taxon>
        <taxon>Magnoliopsida</taxon>
        <taxon>eudicotyledons</taxon>
        <taxon>Gunneridae</taxon>
        <taxon>Pentapetalae</taxon>
        <taxon>rosids</taxon>
        <taxon>malvids</taxon>
        <taxon>Myrtales</taxon>
        <taxon>Myrtaceae</taxon>
        <taxon>Myrtoideae</taxon>
        <taxon>Eucalypteae</taxon>
        <taxon>Eucalyptus</taxon>
    </lineage>
</organism>
<evidence type="ECO:0000256" key="1">
    <source>
        <dbReference type="ARBA" id="ARBA00022737"/>
    </source>
</evidence>